<dbReference type="AlphaFoldDB" id="A0A165GWZ3"/>
<proteinExistence type="predicted"/>
<accession>A0A165GWZ3</accession>
<dbReference type="EMBL" id="KV427608">
    <property type="protein sequence ID" value="KZT10941.1"/>
    <property type="molecule type" value="Genomic_DNA"/>
</dbReference>
<protein>
    <submittedName>
        <fullName evidence="1">Uncharacterized protein</fullName>
    </submittedName>
</protein>
<dbReference type="GeneID" id="63819187"/>
<sequence length="70" mass="8138">MHYLPVSFLWLRTNHDHDHRPAFAGSSTHFTVHTRKFSFVFSIHCPCRSFIAVVRSMLPSDEGVRDLLLL</sequence>
<organism evidence="1 2">
    <name type="scientific">Laetiporus sulphureus 93-53</name>
    <dbReference type="NCBI Taxonomy" id="1314785"/>
    <lineage>
        <taxon>Eukaryota</taxon>
        <taxon>Fungi</taxon>
        <taxon>Dikarya</taxon>
        <taxon>Basidiomycota</taxon>
        <taxon>Agaricomycotina</taxon>
        <taxon>Agaricomycetes</taxon>
        <taxon>Polyporales</taxon>
        <taxon>Laetiporus</taxon>
    </lineage>
</organism>
<name>A0A165GWZ3_9APHY</name>
<keyword evidence="2" id="KW-1185">Reference proteome</keyword>
<gene>
    <name evidence="1" type="ORF">LAESUDRAFT_357238</name>
</gene>
<dbReference type="RefSeq" id="XP_040768681.1">
    <property type="nucleotide sequence ID" value="XM_040902156.1"/>
</dbReference>
<evidence type="ECO:0000313" key="2">
    <source>
        <dbReference type="Proteomes" id="UP000076871"/>
    </source>
</evidence>
<dbReference type="InParanoid" id="A0A165GWZ3"/>
<evidence type="ECO:0000313" key="1">
    <source>
        <dbReference type="EMBL" id="KZT10941.1"/>
    </source>
</evidence>
<reference evidence="1 2" key="1">
    <citation type="journal article" date="2016" name="Mol. Biol. Evol.">
        <title>Comparative Genomics of Early-Diverging Mushroom-Forming Fungi Provides Insights into the Origins of Lignocellulose Decay Capabilities.</title>
        <authorList>
            <person name="Nagy L.G."/>
            <person name="Riley R."/>
            <person name="Tritt A."/>
            <person name="Adam C."/>
            <person name="Daum C."/>
            <person name="Floudas D."/>
            <person name="Sun H."/>
            <person name="Yadav J.S."/>
            <person name="Pangilinan J."/>
            <person name="Larsson K.H."/>
            <person name="Matsuura K."/>
            <person name="Barry K."/>
            <person name="Labutti K."/>
            <person name="Kuo R."/>
            <person name="Ohm R.A."/>
            <person name="Bhattacharya S.S."/>
            <person name="Shirouzu T."/>
            <person name="Yoshinaga Y."/>
            <person name="Martin F.M."/>
            <person name="Grigoriev I.V."/>
            <person name="Hibbett D.S."/>
        </authorList>
    </citation>
    <scope>NUCLEOTIDE SEQUENCE [LARGE SCALE GENOMIC DNA]</scope>
    <source>
        <strain evidence="1 2">93-53</strain>
    </source>
</reference>
<dbReference type="Proteomes" id="UP000076871">
    <property type="component" value="Unassembled WGS sequence"/>
</dbReference>